<dbReference type="InterPro" id="IPR010749">
    <property type="entry name" value="YfeC-like"/>
</dbReference>
<evidence type="ECO:0000313" key="1">
    <source>
        <dbReference type="EMBL" id="MFD2961357.1"/>
    </source>
</evidence>
<protein>
    <submittedName>
        <fullName evidence="1">YfeC-like transcriptional regulator</fullName>
    </submittedName>
</protein>
<dbReference type="Proteomes" id="UP001597560">
    <property type="component" value="Unassembled WGS sequence"/>
</dbReference>
<evidence type="ECO:0000313" key="2">
    <source>
        <dbReference type="Proteomes" id="UP001597560"/>
    </source>
</evidence>
<keyword evidence="2" id="KW-1185">Reference proteome</keyword>
<gene>
    <name evidence="1" type="ORF">ACFS6J_06155</name>
</gene>
<dbReference type="EMBL" id="JBHUPA010000002">
    <property type="protein sequence ID" value="MFD2961357.1"/>
    <property type="molecule type" value="Genomic_DNA"/>
</dbReference>
<sequence length="151" mass="17482">MAVKSNSIQQKKEHAYILYTKEGVTEQKTLAERVGVSKQTINKWVNSENWERQRQSLIVTAESELRRFYMQVTELNDFIMKREEGKRFANSKEADTLVKLSGAIKNLEQDVSLGETMQVLKKFIGLVSKENLNEAKLITKWADIFIKTLLK</sequence>
<dbReference type="RefSeq" id="WP_377609500.1">
    <property type="nucleotide sequence ID" value="NZ_JBHUPA010000002.1"/>
</dbReference>
<comment type="caution">
    <text evidence="1">The sequence shown here is derived from an EMBL/GenBank/DDBJ whole genome shotgun (WGS) entry which is preliminary data.</text>
</comment>
<dbReference type="Pfam" id="PF07037">
    <property type="entry name" value="YfeC-like"/>
    <property type="match status" value="1"/>
</dbReference>
<name>A0ABW6AWF2_9SPHI</name>
<reference evidence="2" key="1">
    <citation type="journal article" date="2019" name="Int. J. Syst. Evol. Microbiol.">
        <title>The Global Catalogue of Microorganisms (GCM) 10K type strain sequencing project: providing services to taxonomists for standard genome sequencing and annotation.</title>
        <authorList>
            <consortium name="The Broad Institute Genomics Platform"/>
            <consortium name="The Broad Institute Genome Sequencing Center for Infectious Disease"/>
            <person name="Wu L."/>
            <person name="Ma J."/>
        </authorList>
    </citation>
    <scope>NUCLEOTIDE SEQUENCE [LARGE SCALE GENOMIC DNA]</scope>
    <source>
        <strain evidence="2">KCTC 23098</strain>
    </source>
</reference>
<accession>A0ABW6AWF2</accession>
<organism evidence="1 2">
    <name type="scientific">Olivibacter jilunii</name>
    <dbReference type="NCBI Taxonomy" id="985016"/>
    <lineage>
        <taxon>Bacteria</taxon>
        <taxon>Pseudomonadati</taxon>
        <taxon>Bacteroidota</taxon>
        <taxon>Sphingobacteriia</taxon>
        <taxon>Sphingobacteriales</taxon>
        <taxon>Sphingobacteriaceae</taxon>
        <taxon>Olivibacter</taxon>
    </lineage>
</organism>
<proteinExistence type="predicted"/>